<sequence>MARPSTVAARCAALGTSIAQIVPDISSFARKVRRARHDLNAINTNLLIIKTGLGVAQDDFSKRAADLPPSLVEAMSRIIDSCDDTSGRLQKTFLKLSCSAQPAQDWRDLNDGHLVNLRHDLDASRAVLELALDYISLFGHPHTLDSALQNYVNGLFTHNDDLSKRTDTEEIFVNQTARETLSPLLQAVRLLRSCITASSREGTPVTPPQPKRSVIPRPDSLEPALGETPRSGRKSPNGRISPNGQNWALTIADDSSIGTWLANVPSFEEAQPLSCSHVNSTSVLRIVVPDSRDATPSRGTFFTDDGASSAQTLVPPEPSRLRKSYSWCTDLSGKASTRLNLASSYASKHASKYASIVSGSDVSIFHKKITSDRIAVSKAKRKELEPRQREAVDRILANIPAEATPAEVERVMWEGASPMTAHPEFGFFFMRVAYEMTPEILPLLMDFGADITRTNVAPTSYYSVVHAATLGRQLETVRYLASLGHSLDIPDFHGETPLHLAIRTPGASAIARYLVEAGADVNSESAAGQTPLQTALKTPGLESRERSVLIALLIAHGAEGEAEVKRVMENRRGNEKGKSVLGLT</sequence>
<dbReference type="InterPro" id="IPR053080">
    <property type="entry name" value="PP1_regulatory_subunit_27"/>
</dbReference>
<dbReference type="SMART" id="SM00248">
    <property type="entry name" value="ANK"/>
    <property type="match status" value="3"/>
</dbReference>
<dbReference type="AlphaFoldDB" id="R0KBQ3"/>
<dbReference type="STRING" id="671987.R0KBQ3"/>
<dbReference type="HOGENOM" id="CLU_473378_0_0_1"/>
<name>R0KBQ3_EXST2</name>
<dbReference type="PANTHER" id="PTHR46899:SF3">
    <property type="entry name" value="PROTEIN PHOSPHATASE 1 REGULATORY SUBUNIT 27"/>
    <property type="match status" value="1"/>
</dbReference>
<dbReference type="Pfam" id="PF12796">
    <property type="entry name" value="Ank_2"/>
    <property type="match status" value="1"/>
</dbReference>
<dbReference type="OrthoDB" id="426293at2759"/>
<evidence type="ECO:0000256" key="1">
    <source>
        <dbReference type="PROSITE-ProRule" id="PRU00023"/>
    </source>
</evidence>
<evidence type="ECO:0000313" key="3">
    <source>
        <dbReference type="EMBL" id="EOA86829.1"/>
    </source>
</evidence>
<dbReference type="PROSITE" id="PS50297">
    <property type="entry name" value="ANK_REP_REGION"/>
    <property type="match status" value="1"/>
</dbReference>
<gene>
    <name evidence="3" type="ORF">SETTUDRAFT_115369</name>
</gene>
<evidence type="ECO:0000256" key="2">
    <source>
        <dbReference type="SAM" id="MobiDB-lite"/>
    </source>
</evidence>
<organism evidence="3 4">
    <name type="scientific">Exserohilum turcicum (strain 28A)</name>
    <name type="common">Northern leaf blight fungus</name>
    <name type="synonym">Setosphaeria turcica</name>
    <dbReference type="NCBI Taxonomy" id="671987"/>
    <lineage>
        <taxon>Eukaryota</taxon>
        <taxon>Fungi</taxon>
        <taxon>Dikarya</taxon>
        <taxon>Ascomycota</taxon>
        <taxon>Pezizomycotina</taxon>
        <taxon>Dothideomycetes</taxon>
        <taxon>Pleosporomycetidae</taxon>
        <taxon>Pleosporales</taxon>
        <taxon>Pleosporineae</taxon>
        <taxon>Pleosporaceae</taxon>
        <taxon>Exserohilum</taxon>
    </lineage>
</organism>
<dbReference type="InterPro" id="IPR002110">
    <property type="entry name" value="Ankyrin_rpt"/>
</dbReference>
<evidence type="ECO:0000313" key="4">
    <source>
        <dbReference type="Proteomes" id="UP000016935"/>
    </source>
</evidence>
<protein>
    <submittedName>
        <fullName evidence="3">Uncharacterized protein</fullName>
    </submittedName>
</protein>
<dbReference type="PROSITE" id="PS50088">
    <property type="entry name" value="ANK_REPEAT"/>
    <property type="match status" value="1"/>
</dbReference>
<accession>R0KBQ3</accession>
<dbReference type="PANTHER" id="PTHR46899">
    <property type="entry name" value="PROTEIN PHOSPHATASE 1 REGULATORY SUBUNIT 27"/>
    <property type="match status" value="1"/>
</dbReference>
<dbReference type="SUPFAM" id="SSF48403">
    <property type="entry name" value="Ankyrin repeat"/>
    <property type="match status" value="1"/>
</dbReference>
<reference evidence="3 4" key="1">
    <citation type="journal article" date="2012" name="PLoS Pathog.">
        <title>Diverse lifestyles and strategies of plant pathogenesis encoded in the genomes of eighteen Dothideomycetes fungi.</title>
        <authorList>
            <person name="Ohm R.A."/>
            <person name="Feau N."/>
            <person name="Henrissat B."/>
            <person name="Schoch C.L."/>
            <person name="Horwitz B.A."/>
            <person name="Barry K.W."/>
            <person name="Condon B.J."/>
            <person name="Copeland A.C."/>
            <person name="Dhillon B."/>
            <person name="Glaser F."/>
            <person name="Hesse C.N."/>
            <person name="Kosti I."/>
            <person name="LaButti K."/>
            <person name="Lindquist E.A."/>
            <person name="Lucas S."/>
            <person name="Salamov A.A."/>
            <person name="Bradshaw R.E."/>
            <person name="Ciuffetti L."/>
            <person name="Hamelin R.C."/>
            <person name="Kema G.H.J."/>
            <person name="Lawrence C."/>
            <person name="Scott J.A."/>
            <person name="Spatafora J.W."/>
            <person name="Turgeon B.G."/>
            <person name="de Wit P.J.G.M."/>
            <person name="Zhong S."/>
            <person name="Goodwin S.B."/>
            <person name="Grigoriev I.V."/>
        </authorList>
    </citation>
    <scope>NUCLEOTIDE SEQUENCE [LARGE SCALE GENOMIC DNA]</scope>
    <source>
        <strain evidence="4">28A</strain>
    </source>
</reference>
<dbReference type="Gene3D" id="1.25.40.20">
    <property type="entry name" value="Ankyrin repeat-containing domain"/>
    <property type="match status" value="1"/>
</dbReference>
<dbReference type="GeneID" id="19395646"/>
<reference evidence="3 4" key="2">
    <citation type="journal article" date="2013" name="PLoS Genet.">
        <title>Comparative genome structure, secondary metabolite, and effector coding capacity across Cochliobolus pathogens.</title>
        <authorList>
            <person name="Condon B.J."/>
            <person name="Leng Y."/>
            <person name="Wu D."/>
            <person name="Bushley K.E."/>
            <person name="Ohm R.A."/>
            <person name="Otillar R."/>
            <person name="Martin J."/>
            <person name="Schackwitz W."/>
            <person name="Grimwood J."/>
            <person name="MohdZainudin N."/>
            <person name="Xue C."/>
            <person name="Wang R."/>
            <person name="Manning V.A."/>
            <person name="Dhillon B."/>
            <person name="Tu Z.J."/>
            <person name="Steffenson B.J."/>
            <person name="Salamov A."/>
            <person name="Sun H."/>
            <person name="Lowry S."/>
            <person name="LaButti K."/>
            <person name="Han J."/>
            <person name="Copeland A."/>
            <person name="Lindquist E."/>
            <person name="Barry K."/>
            <person name="Schmutz J."/>
            <person name="Baker S.E."/>
            <person name="Ciuffetti L.M."/>
            <person name="Grigoriev I.V."/>
            <person name="Zhong S."/>
            <person name="Turgeon B.G."/>
        </authorList>
    </citation>
    <scope>NUCLEOTIDE SEQUENCE [LARGE SCALE GENOMIC DNA]</scope>
    <source>
        <strain evidence="4">28A</strain>
    </source>
</reference>
<proteinExistence type="predicted"/>
<keyword evidence="4" id="KW-1185">Reference proteome</keyword>
<feature type="repeat" description="ANK" evidence="1">
    <location>
        <begin position="493"/>
        <end position="526"/>
    </location>
</feature>
<dbReference type="EMBL" id="KB908592">
    <property type="protein sequence ID" value="EOA86829.1"/>
    <property type="molecule type" value="Genomic_DNA"/>
</dbReference>
<dbReference type="InterPro" id="IPR036770">
    <property type="entry name" value="Ankyrin_rpt-contain_sf"/>
</dbReference>
<keyword evidence="1" id="KW-0040">ANK repeat</keyword>
<dbReference type="eggNOG" id="KOG0504">
    <property type="taxonomic scope" value="Eukaryota"/>
</dbReference>
<dbReference type="Proteomes" id="UP000016935">
    <property type="component" value="Unassembled WGS sequence"/>
</dbReference>
<feature type="region of interest" description="Disordered" evidence="2">
    <location>
        <begin position="199"/>
        <end position="246"/>
    </location>
</feature>
<dbReference type="RefSeq" id="XP_008025412.1">
    <property type="nucleotide sequence ID" value="XM_008027221.1"/>
</dbReference>